<keyword evidence="3" id="KW-1133">Transmembrane helix</keyword>
<keyword evidence="7" id="KW-1185">Reference proteome</keyword>
<sequence length="302" mass="34388">MSQMGHGAAYGYTAVLVAHYTDDRGNKMSNDDLSWIETPSWLVSKQRYEEATRVFIWLRGDSPRQRKEIEELIENDKLKQEASDNNLSAAESRLVCFVVLGAASSLMSHGAAFGYPAILVAHYTDDQGNKMSNEDLSWIETPSWLVSKQRYGEARKVFTWLRGDGPRQRKEIEDLIEKTKDRTLLDIESEFRDKKTEEPHLEVKCFVVLGAATSLMGHGAGFGYTATLVAHYTDDQGNKMSNEDLSWIEDGGNDTKVSQCLLCLYTKQQHQSTPKTPPRRRRRLDFFSKRRRRRAAASTLVQ</sequence>
<proteinExistence type="predicted"/>
<dbReference type="Gene3D" id="1.20.1250.20">
    <property type="entry name" value="MFS general substrate transporter like domains"/>
    <property type="match status" value="2"/>
</dbReference>
<dbReference type="AlphaFoldDB" id="A0A8S4D047"/>
<keyword evidence="2" id="KW-0812">Transmembrane</keyword>
<evidence type="ECO:0000256" key="3">
    <source>
        <dbReference type="ARBA" id="ARBA00022989"/>
    </source>
</evidence>
<accession>A0A8S4D047</accession>
<dbReference type="PANTHER" id="PTHR48021:SF68">
    <property type="entry name" value="MAJOR FACILITATOR SUPERFAMILY (MFS) PROFILE DOMAIN-CONTAINING PROTEIN"/>
    <property type="match status" value="1"/>
</dbReference>
<dbReference type="PANTHER" id="PTHR48021">
    <property type="match status" value="1"/>
</dbReference>
<protein>
    <submittedName>
        <fullName evidence="6">(diamondback moth) hypothetical protein</fullName>
    </submittedName>
</protein>
<comment type="caution">
    <text evidence="6">The sequence shown here is derived from an EMBL/GenBank/DDBJ whole genome shotgun (WGS) entry which is preliminary data.</text>
</comment>
<evidence type="ECO:0000256" key="5">
    <source>
        <dbReference type="SAM" id="MobiDB-lite"/>
    </source>
</evidence>
<evidence type="ECO:0000256" key="2">
    <source>
        <dbReference type="ARBA" id="ARBA00022692"/>
    </source>
</evidence>
<feature type="compositionally biased region" description="Basic residues" evidence="5">
    <location>
        <begin position="277"/>
        <end position="295"/>
    </location>
</feature>
<dbReference type="GO" id="GO:0022857">
    <property type="term" value="F:transmembrane transporter activity"/>
    <property type="evidence" value="ECO:0007669"/>
    <property type="project" value="InterPro"/>
</dbReference>
<organism evidence="6 7">
    <name type="scientific">Plutella xylostella</name>
    <name type="common">Diamondback moth</name>
    <name type="synonym">Plutella maculipennis</name>
    <dbReference type="NCBI Taxonomy" id="51655"/>
    <lineage>
        <taxon>Eukaryota</taxon>
        <taxon>Metazoa</taxon>
        <taxon>Ecdysozoa</taxon>
        <taxon>Arthropoda</taxon>
        <taxon>Hexapoda</taxon>
        <taxon>Insecta</taxon>
        <taxon>Pterygota</taxon>
        <taxon>Neoptera</taxon>
        <taxon>Endopterygota</taxon>
        <taxon>Lepidoptera</taxon>
        <taxon>Glossata</taxon>
        <taxon>Ditrysia</taxon>
        <taxon>Yponomeutoidea</taxon>
        <taxon>Plutellidae</taxon>
        <taxon>Plutella</taxon>
    </lineage>
</organism>
<dbReference type="EMBL" id="CAJHNJ030000001">
    <property type="protein sequence ID" value="CAG9087169.1"/>
    <property type="molecule type" value="Genomic_DNA"/>
</dbReference>
<evidence type="ECO:0000256" key="1">
    <source>
        <dbReference type="ARBA" id="ARBA00004370"/>
    </source>
</evidence>
<gene>
    <name evidence="6" type="ORF">PLXY2_LOCUS11</name>
</gene>
<dbReference type="GO" id="GO:0016020">
    <property type="term" value="C:membrane"/>
    <property type="evidence" value="ECO:0007669"/>
    <property type="project" value="UniProtKB-SubCell"/>
</dbReference>
<keyword evidence="4" id="KW-0472">Membrane</keyword>
<evidence type="ECO:0000256" key="4">
    <source>
        <dbReference type="ARBA" id="ARBA00023136"/>
    </source>
</evidence>
<dbReference type="Proteomes" id="UP000653454">
    <property type="component" value="Unassembled WGS sequence"/>
</dbReference>
<name>A0A8S4D047_PLUXY</name>
<reference evidence="6" key="1">
    <citation type="submission" date="2020-11" db="EMBL/GenBank/DDBJ databases">
        <authorList>
            <person name="Whiteford S."/>
        </authorList>
    </citation>
    <scope>NUCLEOTIDE SEQUENCE</scope>
</reference>
<comment type="subcellular location">
    <subcellularLocation>
        <location evidence="1">Membrane</location>
    </subcellularLocation>
</comment>
<dbReference type="Pfam" id="PF00083">
    <property type="entry name" value="Sugar_tr"/>
    <property type="match status" value="1"/>
</dbReference>
<dbReference type="InterPro" id="IPR005828">
    <property type="entry name" value="MFS_sugar_transport-like"/>
</dbReference>
<evidence type="ECO:0000313" key="6">
    <source>
        <dbReference type="EMBL" id="CAG9087169.1"/>
    </source>
</evidence>
<feature type="region of interest" description="Disordered" evidence="5">
    <location>
        <begin position="268"/>
        <end position="302"/>
    </location>
</feature>
<dbReference type="InterPro" id="IPR050549">
    <property type="entry name" value="MFS_Trehalose_Transporter"/>
</dbReference>
<evidence type="ECO:0000313" key="7">
    <source>
        <dbReference type="Proteomes" id="UP000653454"/>
    </source>
</evidence>
<dbReference type="InterPro" id="IPR036259">
    <property type="entry name" value="MFS_trans_sf"/>
</dbReference>